<feature type="transmembrane region" description="Helical" evidence="9">
    <location>
        <begin position="98"/>
        <end position="120"/>
    </location>
</feature>
<keyword evidence="4 9" id="KW-1133">Transmembrane helix</keyword>
<dbReference type="SUPFAM" id="SSF103473">
    <property type="entry name" value="MFS general substrate transporter"/>
    <property type="match status" value="1"/>
</dbReference>
<proteinExistence type="inferred from homology"/>
<gene>
    <name evidence="12" type="ORF">C4532_14265</name>
</gene>
<evidence type="ECO:0000256" key="2">
    <source>
        <dbReference type="ARBA" id="ARBA00022679"/>
    </source>
</evidence>
<feature type="transmembrane region" description="Helical" evidence="9">
    <location>
        <begin position="261"/>
        <end position="280"/>
    </location>
</feature>
<feature type="transmembrane region" description="Helical" evidence="9">
    <location>
        <begin position="58"/>
        <end position="86"/>
    </location>
</feature>
<dbReference type="PANTHER" id="PTHR43317">
    <property type="entry name" value="THERMOSPERMINE SYNTHASE ACAULIS5"/>
    <property type="match status" value="1"/>
</dbReference>
<feature type="transmembrane region" description="Helical" evidence="9">
    <location>
        <begin position="405"/>
        <end position="429"/>
    </location>
</feature>
<reference evidence="12 13" key="1">
    <citation type="journal article" date="2017" name="ISME J.">
        <title>Energy and carbon metabolisms in a deep terrestrial subsurface fluid microbial community.</title>
        <authorList>
            <person name="Momper L."/>
            <person name="Jungbluth S.P."/>
            <person name="Lee M.D."/>
            <person name="Amend J.P."/>
        </authorList>
    </citation>
    <scope>NUCLEOTIDE SEQUENCE [LARGE SCALE GENOMIC DNA]</scope>
    <source>
        <strain evidence="12">SURF_17</strain>
    </source>
</reference>
<evidence type="ECO:0000256" key="4">
    <source>
        <dbReference type="ARBA" id="ARBA00022989"/>
    </source>
</evidence>
<feature type="transmembrane region" description="Helical" evidence="9">
    <location>
        <begin position="292"/>
        <end position="312"/>
    </location>
</feature>
<keyword evidence="5 7" id="KW-0620">Polyamine biosynthesis</keyword>
<dbReference type="PROSITE" id="PS50850">
    <property type="entry name" value="MFS"/>
    <property type="match status" value="1"/>
</dbReference>
<evidence type="ECO:0000256" key="5">
    <source>
        <dbReference type="ARBA" id="ARBA00023115"/>
    </source>
</evidence>
<evidence type="ECO:0000256" key="9">
    <source>
        <dbReference type="SAM" id="Phobius"/>
    </source>
</evidence>
<dbReference type="InterPro" id="IPR029063">
    <property type="entry name" value="SAM-dependent_MTases_sf"/>
</dbReference>
<comment type="caution">
    <text evidence="12">The sequence shown here is derived from an EMBL/GenBank/DDBJ whole genome shotgun (WGS) entry which is preliminary data.</text>
</comment>
<feature type="transmembrane region" description="Helical" evidence="9">
    <location>
        <begin position="324"/>
        <end position="347"/>
    </location>
</feature>
<feature type="transmembrane region" description="Helical" evidence="9">
    <location>
        <begin position="367"/>
        <end position="393"/>
    </location>
</feature>
<dbReference type="InterPro" id="IPR036259">
    <property type="entry name" value="MFS_trans_sf"/>
</dbReference>
<dbReference type="EMBL" id="QZKI01000101">
    <property type="protein sequence ID" value="RJP67676.1"/>
    <property type="molecule type" value="Genomic_DNA"/>
</dbReference>
<evidence type="ECO:0000256" key="3">
    <source>
        <dbReference type="ARBA" id="ARBA00022692"/>
    </source>
</evidence>
<dbReference type="AlphaFoldDB" id="A0A419EU62"/>
<feature type="domain" description="Major facilitator superfamily (MFS) profile" evidence="10">
    <location>
        <begin position="30"/>
        <end position="457"/>
    </location>
</feature>
<dbReference type="Gene3D" id="1.20.1250.20">
    <property type="entry name" value="MFS general substrate transporter like domains"/>
    <property type="match status" value="1"/>
</dbReference>
<name>A0A419EU62_9BACT</name>
<protein>
    <recommendedName>
        <fullName evidence="14">PABS domain-containing protein</fullName>
    </recommendedName>
</protein>
<feature type="transmembrane region" description="Helical" evidence="9">
    <location>
        <begin position="33"/>
        <end position="52"/>
    </location>
</feature>
<evidence type="ECO:0000256" key="8">
    <source>
        <dbReference type="SAM" id="MobiDB-lite"/>
    </source>
</evidence>
<accession>A0A419EU62</accession>
<keyword evidence="3 9" id="KW-0812">Transmembrane</keyword>
<evidence type="ECO:0000259" key="10">
    <source>
        <dbReference type="PROSITE" id="PS50850"/>
    </source>
</evidence>
<dbReference type="GO" id="GO:0022857">
    <property type="term" value="F:transmembrane transporter activity"/>
    <property type="evidence" value="ECO:0007669"/>
    <property type="project" value="InterPro"/>
</dbReference>
<dbReference type="InterPro" id="IPR020846">
    <property type="entry name" value="MFS_dom"/>
</dbReference>
<keyword evidence="2 7" id="KW-0808">Transferase</keyword>
<feature type="domain" description="PABS" evidence="11">
    <location>
        <begin position="575"/>
        <end position="714"/>
    </location>
</feature>
<feature type="transmembrane region" description="Helical" evidence="9">
    <location>
        <begin position="461"/>
        <end position="480"/>
    </location>
</feature>
<dbReference type="NCBIfam" id="NF037959">
    <property type="entry name" value="MFS_SpdSyn"/>
    <property type="match status" value="2"/>
</dbReference>
<comment type="similarity">
    <text evidence="1">Belongs to the spermidine/spermine synthase family.</text>
</comment>
<feature type="transmembrane region" description="Helical" evidence="9">
    <location>
        <begin position="140"/>
        <end position="161"/>
    </location>
</feature>
<keyword evidence="6 9" id="KW-0472">Membrane</keyword>
<feature type="transmembrane region" description="Helical" evidence="9">
    <location>
        <begin position="435"/>
        <end position="454"/>
    </location>
</feature>
<evidence type="ECO:0000256" key="7">
    <source>
        <dbReference type="PROSITE-ProRule" id="PRU00354"/>
    </source>
</evidence>
<organism evidence="12 13">
    <name type="scientific">Candidatus Abyssobacteria bacterium SURF_17</name>
    <dbReference type="NCBI Taxonomy" id="2093361"/>
    <lineage>
        <taxon>Bacteria</taxon>
        <taxon>Pseudomonadati</taxon>
        <taxon>Candidatus Hydrogenedentota</taxon>
        <taxon>Candidatus Abyssobacteria</taxon>
    </lineage>
</organism>
<dbReference type="InterPro" id="IPR030374">
    <property type="entry name" value="PABS"/>
</dbReference>
<dbReference type="PANTHER" id="PTHR43317:SF1">
    <property type="entry name" value="THERMOSPERMINE SYNTHASE ACAULIS5"/>
    <property type="match status" value="1"/>
</dbReference>
<evidence type="ECO:0000313" key="13">
    <source>
        <dbReference type="Proteomes" id="UP000285961"/>
    </source>
</evidence>
<dbReference type="PROSITE" id="PS51006">
    <property type="entry name" value="PABS_2"/>
    <property type="match status" value="1"/>
</dbReference>
<dbReference type="Proteomes" id="UP000285961">
    <property type="component" value="Unassembled WGS sequence"/>
</dbReference>
<evidence type="ECO:0000256" key="1">
    <source>
        <dbReference type="ARBA" id="ARBA00007867"/>
    </source>
</evidence>
<dbReference type="SUPFAM" id="SSF53335">
    <property type="entry name" value="S-adenosyl-L-methionine-dependent methyltransferases"/>
    <property type="match status" value="1"/>
</dbReference>
<evidence type="ECO:0008006" key="14">
    <source>
        <dbReference type="Google" id="ProtNLM"/>
    </source>
</evidence>
<dbReference type="GO" id="GO:0016740">
    <property type="term" value="F:transferase activity"/>
    <property type="evidence" value="ECO:0007669"/>
    <property type="project" value="UniProtKB-UniRule"/>
</dbReference>
<feature type="active site" description="Proton acceptor" evidence="7">
    <location>
        <position position="629"/>
    </location>
</feature>
<evidence type="ECO:0000259" key="11">
    <source>
        <dbReference type="PROSITE" id="PS51006"/>
    </source>
</evidence>
<feature type="transmembrane region" description="Helical" evidence="9">
    <location>
        <begin position="212"/>
        <end position="228"/>
    </location>
</feature>
<feature type="region of interest" description="Disordered" evidence="8">
    <location>
        <begin position="1"/>
        <end position="21"/>
    </location>
</feature>
<feature type="transmembrane region" description="Helical" evidence="9">
    <location>
        <begin position="182"/>
        <end position="206"/>
    </location>
</feature>
<dbReference type="GO" id="GO:0006596">
    <property type="term" value="P:polyamine biosynthetic process"/>
    <property type="evidence" value="ECO:0007669"/>
    <property type="project" value="UniProtKB-UniRule"/>
</dbReference>
<dbReference type="Pfam" id="PF01564">
    <property type="entry name" value="Spermine_synth"/>
    <property type="match status" value="1"/>
</dbReference>
<dbReference type="Gene3D" id="3.40.50.150">
    <property type="entry name" value="Vaccinia Virus protein VP39"/>
    <property type="match status" value="1"/>
</dbReference>
<evidence type="ECO:0000313" key="12">
    <source>
        <dbReference type="EMBL" id="RJP67676.1"/>
    </source>
</evidence>
<evidence type="ECO:0000256" key="6">
    <source>
        <dbReference type="ARBA" id="ARBA00023136"/>
    </source>
</evidence>
<feature type="compositionally biased region" description="Polar residues" evidence="8">
    <location>
        <begin position="1"/>
        <end position="11"/>
    </location>
</feature>
<sequence length="794" mass="86638">MPSSPPAQSSEPRCDQDGNAPAQEMPTVEGFGIFYLLFFLSGLCALIYEIVWTRRLTLIFGITVYSISTVLAAFMGGLACGSLLFGRMIDKRKDPLRVYALLEIGIGVSAIVLPFALAALQPAYRFMYDKIGASNYVLSLVKFVLTSAVLIVPTTLMGATLPVLSRFIVRRSDRTGAGVGSLYAINTFGAVAGCFLAGFVLIGWVGMARSEYFAVSLNVLVGLVAFGLHRRFGDASPSAARTVESQAPCAVEPHMPGTLRLVLVILGLSGMAALAYEVLWTRILVFLLGSSIYSFSMILVVYLFGLTVGSLVCARTVDNVRRPLYVFGWVEILIGLSVLAGLVLFRWLPFLPFSLKVSVSGYLARNFLSTMLVVLPPTLLMGATFPLAVKIYARSLGAIGGQTGIVYAVNTVGAIVGSFAAGFVLIPLMGSKNSILLLVLISLACGFLLLRAAMKEEGAPALNWAAAALFVVPVLGFPFGNNLMKELSVKLLEERTGRIWEVIGFDEDATATVAVAEDLSGTRLLTVNGVSMTYLNVETQLMAHLPLALTEEPENVLVICFGMGTTFVSARSAGMSVDFVELCPYVVEAFKFYQEDPAQLTEPGVRAIVADGRNYLLVTDKTYDVITIDPPPPPYSAGTVNLYTKEFYELCKARLTPQGIVCQWIPMQSSTEEQYKMLLRTFSDVFPHTTVWGSINNMGTYLIGTSERLRIDRDSFYAYFEAPAIAENLSLYTEEDIDGPRLLSFLLLGEDGVRYYVENAPVIRDDLPLIEFPLLRPERYGELMRTSLIYGRRG</sequence>